<name>H8H280_DEIGI</name>
<accession>H8H280</accession>
<keyword evidence="2" id="KW-1185">Reference proteome</keyword>
<keyword evidence="1" id="KW-0614">Plasmid</keyword>
<dbReference type="AlphaFoldDB" id="H8H280"/>
<gene>
    <name evidence="1" type="ordered locus">DGo_PB0358</name>
</gene>
<reference evidence="1 2" key="1">
    <citation type="journal article" date="2012" name="PLoS ONE">
        <title>Genome sequence and transcriptome analysis of the radioresistant bacterium Deinococcus gobiensis: insights into the extreme environmental adaptations.</title>
        <authorList>
            <person name="Yuan M."/>
            <person name="Chen M."/>
            <person name="Zhang W."/>
            <person name="Lu W."/>
            <person name="Wang J."/>
            <person name="Yang M."/>
            <person name="Zhao P."/>
            <person name="Tang R."/>
            <person name="Li X."/>
            <person name="Hao Y."/>
            <person name="Zhou Z."/>
            <person name="Zhan Y."/>
            <person name="Yu H."/>
            <person name="Teng C."/>
            <person name="Yan Y."/>
            <person name="Ping S."/>
            <person name="Wang Y."/>
            <person name="Lin M."/>
        </authorList>
    </citation>
    <scope>NUCLEOTIDE SEQUENCE [LARGE SCALE GENOMIC DNA]</scope>
    <source>
        <strain evidence="2">DSM 21396 / JCM 16679 / CGMCC 1.7299 / I-0</strain>
        <plasmid evidence="1">P2</plasmid>
    </source>
</reference>
<dbReference type="EMBL" id="CP002193">
    <property type="protein sequence ID" value="AFD27627.1"/>
    <property type="molecule type" value="Genomic_DNA"/>
</dbReference>
<dbReference type="Proteomes" id="UP000007575">
    <property type="component" value="Plasmid P2"/>
</dbReference>
<geneLocation type="plasmid" evidence="1 2">
    <name>P2</name>
</geneLocation>
<proteinExistence type="predicted"/>
<sequence>MADPERAVLTQIYEAVNLRYDMEIQRGCSPPEARQRALVTAEYVTRTLPEHERTLVLLQLAHSLERRGP</sequence>
<protein>
    <submittedName>
        <fullName evidence="1">Uncharacterized protein</fullName>
    </submittedName>
</protein>
<dbReference type="KEGG" id="dgo:DGo_PB0358"/>
<dbReference type="RefSeq" id="WP_014686721.1">
    <property type="nucleotide sequence ID" value="NC_017791.1"/>
</dbReference>
<organism evidence="1 2">
    <name type="scientific">Deinococcus gobiensis (strain DSM 21396 / JCM 16679 / CGMCC 1.7299 / I-0)</name>
    <dbReference type="NCBI Taxonomy" id="745776"/>
    <lineage>
        <taxon>Bacteria</taxon>
        <taxon>Thermotogati</taxon>
        <taxon>Deinococcota</taxon>
        <taxon>Deinococci</taxon>
        <taxon>Deinococcales</taxon>
        <taxon>Deinococcaceae</taxon>
        <taxon>Deinococcus</taxon>
    </lineage>
</organism>
<evidence type="ECO:0000313" key="2">
    <source>
        <dbReference type="Proteomes" id="UP000007575"/>
    </source>
</evidence>
<evidence type="ECO:0000313" key="1">
    <source>
        <dbReference type="EMBL" id="AFD27627.1"/>
    </source>
</evidence>
<dbReference type="HOGENOM" id="CLU_185927_0_0_0"/>